<evidence type="ECO:0000313" key="1">
    <source>
        <dbReference type="EMBL" id="GIY71239.1"/>
    </source>
</evidence>
<sequence>MSSDENVMGCLHELVMCEGRILKVRKQFQIPVKQIENPTKELFHLFVLQKQHFVDPPPAADQPPYEVSMFERSSRGTAQIRESGTAIDRSLASRGLSADVGPRRHVIFRLIYAGMEGD</sequence>
<dbReference type="AlphaFoldDB" id="A0AAV4VNQ6"/>
<gene>
    <name evidence="1" type="ORF">CEXT_63031</name>
</gene>
<name>A0AAV4VNQ6_CAEEX</name>
<protein>
    <submittedName>
        <fullName evidence="1">Uncharacterized protein</fullName>
    </submittedName>
</protein>
<keyword evidence="2" id="KW-1185">Reference proteome</keyword>
<accession>A0AAV4VNQ6</accession>
<dbReference type="Proteomes" id="UP001054945">
    <property type="component" value="Unassembled WGS sequence"/>
</dbReference>
<comment type="caution">
    <text evidence="1">The sequence shown here is derived from an EMBL/GenBank/DDBJ whole genome shotgun (WGS) entry which is preliminary data.</text>
</comment>
<evidence type="ECO:0000313" key="2">
    <source>
        <dbReference type="Proteomes" id="UP001054945"/>
    </source>
</evidence>
<organism evidence="1 2">
    <name type="scientific">Caerostris extrusa</name>
    <name type="common">Bark spider</name>
    <name type="synonym">Caerostris bankana</name>
    <dbReference type="NCBI Taxonomy" id="172846"/>
    <lineage>
        <taxon>Eukaryota</taxon>
        <taxon>Metazoa</taxon>
        <taxon>Ecdysozoa</taxon>
        <taxon>Arthropoda</taxon>
        <taxon>Chelicerata</taxon>
        <taxon>Arachnida</taxon>
        <taxon>Araneae</taxon>
        <taxon>Araneomorphae</taxon>
        <taxon>Entelegynae</taxon>
        <taxon>Araneoidea</taxon>
        <taxon>Araneidae</taxon>
        <taxon>Caerostris</taxon>
    </lineage>
</organism>
<reference evidence="1 2" key="1">
    <citation type="submission" date="2021-06" db="EMBL/GenBank/DDBJ databases">
        <title>Caerostris extrusa draft genome.</title>
        <authorList>
            <person name="Kono N."/>
            <person name="Arakawa K."/>
        </authorList>
    </citation>
    <scope>NUCLEOTIDE SEQUENCE [LARGE SCALE GENOMIC DNA]</scope>
</reference>
<dbReference type="EMBL" id="BPLR01014770">
    <property type="protein sequence ID" value="GIY71239.1"/>
    <property type="molecule type" value="Genomic_DNA"/>
</dbReference>
<proteinExistence type="predicted"/>